<dbReference type="Pfam" id="PF25780">
    <property type="entry name" value="TPR_IPO5"/>
    <property type="match status" value="1"/>
</dbReference>
<keyword evidence="5" id="KW-0677">Repeat</keyword>
<evidence type="ECO:0000313" key="9">
    <source>
        <dbReference type="EMBL" id="KAK8961974.1"/>
    </source>
</evidence>
<dbReference type="SUPFAM" id="SSF48371">
    <property type="entry name" value="ARM repeat"/>
    <property type="match status" value="1"/>
</dbReference>
<evidence type="ECO:0000313" key="10">
    <source>
        <dbReference type="Proteomes" id="UP001412067"/>
    </source>
</evidence>
<feature type="domain" description="TOG" evidence="8">
    <location>
        <begin position="357"/>
        <end position="595"/>
    </location>
</feature>
<dbReference type="Gene3D" id="1.25.10.10">
    <property type="entry name" value="Leucine-rich Repeat Variant"/>
    <property type="match status" value="1"/>
</dbReference>
<evidence type="ECO:0000256" key="4">
    <source>
        <dbReference type="ARBA" id="ARBA00022490"/>
    </source>
</evidence>
<keyword evidence="6" id="KW-0653">Protein transport</keyword>
<keyword evidence="7" id="KW-0539">Nucleus</keyword>
<dbReference type="PANTHER" id="PTHR10527">
    <property type="entry name" value="IMPORTIN BETA"/>
    <property type="match status" value="1"/>
</dbReference>
<dbReference type="Pfam" id="PF18808">
    <property type="entry name" value="Importin_rep_4"/>
    <property type="match status" value="1"/>
</dbReference>
<sequence>MDRQQQMEWVLGTDPTVFEALITHLMSSDNDRRSQAESIFNLCRAHYPDAVALKLTHILHSPLPDLLRTMATVLLRRHLSSSDGGVGDGGLSQLSATTKESLKSLLLQAVEQEECKSLSKKLCDVVSEIAIALLPENEWPELLPYLFQSFTSGFPRIKESALLIFARLAQSIGDTFLPHLATLHSVLLSSLSPSFSPNVRIAALGASINLVQWLPCAVERDSFQDLLPAMIRALTESLTSVNETIAQEAVELLVDLADTDPEFLRGQLPDMVGSLLLIAESDSLAESTRHLAVEFLATLAVALDRAPGMILKKPQYIGRLVTVLMNMLLDISDNDIENNDAGETGNYVGQKCLGRLSIALGGNTIFPAVSELLPAFFASPDWQKHHAALIALAQIAGGCSSIMIKNLEQVVPMVLNSFQHPHPRVKWAAIIAIGQLSIDLGPDLQVQYHQRVLPVLASAIDDFQNPQVQAQAASAVLSFTKNCTADILTSYLDGLVSKLLVLLQNGKQMVQEGALTALASVADSSQEQFKNYYDAVIPYLKAILLNAMDNSNRMLQAKSMECVSSVGMAVGKDKFRDDAKQVMEVLASLQGSQMDSDDPIACYMLHAWKRLCKCLGPDFLPYMNIVMPPLLQAAQLKADVNITSADSEDIYDSDDDSIDIIIINNKRIGIRTSVLEEKATACYIICCYADELKEGFYPWIDQVVPTLVPLLKFYFHEQVRRAAVAAMPELLQSAKLAVEKGVAQGRDESYVKQLSDYIIPALTEALYVEPEEKICSSMLDTLNQCMQLSGHFLDEGQVRSIVETIGHVVTASTSRKMERAERMRAEDFDAEEGEFLREDNEQEVEISVQRWRVDPAGGNGEFEPEGRGGCSKRSFLWRFSRRAGGNGANAAGERDLHAEEVPRRPMRCENMSRGGGVYRKEERATTCAEKIVNVAMSSIEGEQVDDNSFGGQDVTSYFRTLAEVAVPQRMPWEEEEGGVLISNPRNCGKR</sequence>
<dbReference type="InterPro" id="IPR011989">
    <property type="entry name" value="ARM-like"/>
</dbReference>
<dbReference type="InterPro" id="IPR034085">
    <property type="entry name" value="TOG"/>
</dbReference>
<reference evidence="9 10" key="1">
    <citation type="journal article" date="2022" name="Nat. Plants">
        <title>Genomes of leafy and leafless Platanthera orchids illuminate the evolution of mycoheterotrophy.</title>
        <authorList>
            <person name="Li M.H."/>
            <person name="Liu K.W."/>
            <person name="Li Z."/>
            <person name="Lu H.C."/>
            <person name="Ye Q.L."/>
            <person name="Zhang D."/>
            <person name="Wang J.Y."/>
            <person name="Li Y.F."/>
            <person name="Zhong Z.M."/>
            <person name="Liu X."/>
            <person name="Yu X."/>
            <person name="Liu D.K."/>
            <person name="Tu X.D."/>
            <person name="Liu B."/>
            <person name="Hao Y."/>
            <person name="Liao X.Y."/>
            <person name="Jiang Y.T."/>
            <person name="Sun W.H."/>
            <person name="Chen J."/>
            <person name="Chen Y.Q."/>
            <person name="Ai Y."/>
            <person name="Zhai J.W."/>
            <person name="Wu S.S."/>
            <person name="Zhou Z."/>
            <person name="Hsiao Y.Y."/>
            <person name="Wu W.L."/>
            <person name="Chen Y.Y."/>
            <person name="Lin Y.F."/>
            <person name="Hsu J.L."/>
            <person name="Li C.Y."/>
            <person name="Wang Z.W."/>
            <person name="Zhao X."/>
            <person name="Zhong W.Y."/>
            <person name="Ma X.K."/>
            <person name="Ma L."/>
            <person name="Huang J."/>
            <person name="Chen G.Z."/>
            <person name="Huang M.Z."/>
            <person name="Huang L."/>
            <person name="Peng D.H."/>
            <person name="Luo Y.B."/>
            <person name="Zou S.Q."/>
            <person name="Chen S.P."/>
            <person name="Lan S."/>
            <person name="Tsai W.C."/>
            <person name="Van de Peer Y."/>
            <person name="Liu Z.J."/>
        </authorList>
    </citation>
    <scope>NUCLEOTIDE SEQUENCE [LARGE SCALE GENOMIC DNA]</scope>
    <source>
        <strain evidence="9">Lor288</strain>
    </source>
</reference>
<organism evidence="9 10">
    <name type="scientific">Platanthera guangdongensis</name>
    <dbReference type="NCBI Taxonomy" id="2320717"/>
    <lineage>
        <taxon>Eukaryota</taxon>
        <taxon>Viridiplantae</taxon>
        <taxon>Streptophyta</taxon>
        <taxon>Embryophyta</taxon>
        <taxon>Tracheophyta</taxon>
        <taxon>Spermatophyta</taxon>
        <taxon>Magnoliopsida</taxon>
        <taxon>Liliopsida</taxon>
        <taxon>Asparagales</taxon>
        <taxon>Orchidaceae</taxon>
        <taxon>Orchidoideae</taxon>
        <taxon>Orchideae</taxon>
        <taxon>Orchidinae</taxon>
        <taxon>Platanthera</taxon>
    </lineage>
</organism>
<evidence type="ECO:0000256" key="6">
    <source>
        <dbReference type="ARBA" id="ARBA00022927"/>
    </source>
</evidence>
<keyword evidence="3" id="KW-0813">Transport</keyword>
<protein>
    <recommendedName>
        <fullName evidence="8">TOG domain-containing protein</fullName>
    </recommendedName>
</protein>
<dbReference type="SMART" id="SM01349">
    <property type="entry name" value="TOG"/>
    <property type="match status" value="1"/>
</dbReference>
<proteinExistence type="predicted"/>
<gene>
    <name evidence="9" type="ORF">KSP40_PGU006553</name>
</gene>
<evidence type="ECO:0000256" key="1">
    <source>
        <dbReference type="ARBA" id="ARBA00004123"/>
    </source>
</evidence>
<dbReference type="Pfam" id="PF13513">
    <property type="entry name" value="HEAT_EZ"/>
    <property type="match status" value="1"/>
</dbReference>
<accession>A0ABR2ME53</accession>
<dbReference type="InterPro" id="IPR040122">
    <property type="entry name" value="Importin_beta"/>
</dbReference>
<dbReference type="InterPro" id="IPR058584">
    <property type="entry name" value="IMB1_TNPO1-like_TPR"/>
</dbReference>
<dbReference type="InterPro" id="IPR041653">
    <property type="entry name" value="Importin_rep_4"/>
</dbReference>
<dbReference type="InterPro" id="IPR057672">
    <property type="entry name" value="TPR_IPO4/5"/>
</dbReference>
<evidence type="ECO:0000256" key="7">
    <source>
        <dbReference type="ARBA" id="ARBA00023242"/>
    </source>
</evidence>
<comment type="caution">
    <text evidence="9">The sequence shown here is derived from an EMBL/GenBank/DDBJ whole genome shotgun (WGS) entry which is preliminary data.</text>
</comment>
<name>A0ABR2ME53_9ASPA</name>
<evidence type="ECO:0000256" key="2">
    <source>
        <dbReference type="ARBA" id="ARBA00004496"/>
    </source>
</evidence>
<evidence type="ECO:0000256" key="5">
    <source>
        <dbReference type="ARBA" id="ARBA00022737"/>
    </source>
</evidence>
<keyword evidence="4" id="KW-0963">Cytoplasm</keyword>
<evidence type="ECO:0000256" key="3">
    <source>
        <dbReference type="ARBA" id="ARBA00022448"/>
    </source>
</evidence>
<keyword evidence="10" id="KW-1185">Reference proteome</keyword>
<comment type="subcellular location">
    <subcellularLocation>
        <location evidence="2">Cytoplasm</location>
    </subcellularLocation>
    <subcellularLocation>
        <location evidence="1">Nucleus</location>
    </subcellularLocation>
</comment>
<evidence type="ECO:0000259" key="8">
    <source>
        <dbReference type="SMART" id="SM01349"/>
    </source>
</evidence>
<dbReference type="InterPro" id="IPR016024">
    <property type="entry name" value="ARM-type_fold"/>
</dbReference>
<dbReference type="EMBL" id="JBBWWR010000009">
    <property type="protein sequence ID" value="KAK8961974.1"/>
    <property type="molecule type" value="Genomic_DNA"/>
</dbReference>
<dbReference type="Pfam" id="PF25574">
    <property type="entry name" value="TPR_IMB1"/>
    <property type="match status" value="1"/>
</dbReference>
<dbReference type="Proteomes" id="UP001412067">
    <property type="component" value="Unassembled WGS sequence"/>
</dbReference>